<gene>
    <name evidence="2" type="ORF">AUC68_08135</name>
</gene>
<comment type="caution">
    <text evidence="2">The sequence shown here is derived from an EMBL/GenBank/DDBJ whole genome shotgun (WGS) entry which is preliminary data.</text>
</comment>
<dbReference type="STRING" id="1774968.AUC68_08135"/>
<dbReference type="Proteomes" id="UP000094501">
    <property type="component" value="Unassembled WGS sequence"/>
</dbReference>
<organism evidence="2 3">
    <name type="scientific">Methyloceanibacter methanicus</name>
    <dbReference type="NCBI Taxonomy" id="1774968"/>
    <lineage>
        <taxon>Bacteria</taxon>
        <taxon>Pseudomonadati</taxon>
        <taxon>Pseudomonadota</taxon>
        <taxon>Alphaproteobacteria</taxon>
        <taxon>Hyphomicrobiales</taxon>
        <taxon>Hyphomicrobiaceae</taxon>
        <taxon>Methyloceanibacter</taxon>
    </lineage>
</organism>
<reference evidence="2 3" key="1">
    <citation type="journal article" date="2016" name="Environ. Microbiol.">
        <title>New Methyloceanibacter diversity from North Sea sediments includes methanotroph containing solely the soluble methane monooxygenase.</title>
        <authorList>
            <person name="Vekeman B."/>
            <person name="Kerckhof F.M."/>
            <person name="Cremers G."/>
            <person name="de Vos P."/>
            <person name="Vandamme P."/>
            <person name="Boon N."/>
            <person name="Op den Camp H.J."/>
            <person name="Heylen K."/>
        </authorList>
    </citation>
    <scope>NUCLEOTIDE SEQUENCE [LARGE SCALE GENOMIC DNA]</scope>
    <source>
        <strain evidence="2 3">R-67174</strain>
    </source>
</reference>
<accession>A0A1E3VYP8</accession>
<sequence>MIYSSLICRKQQGNERRKNSAAIDSEGKQMMFLMRSAFWLMVLILLIPTDGAQQKKIYGMAQTAVADIGSFCDRNPETCASGQYAVNALVQKVQYGARMVQALVTDHADGFGPGLAAGLNQAAAVGLAAGESQPGATAASTDNAMMPVPSAVPIEPTPWVQSDPQNTLSPRDLEEEWSGPNV</sequence>
<dbReference type="Pfam" id="PF17264">
    <property type="entry name" value="DUF5330"/>
    <property type="match status" value="1"/>
</dbReference>
<feature type="compositionally biased region" description="Polar residues" evidence="1">
    <location>
        <begin position="134"/>
        <end position="143"/>
    </location>
</feature>
<keyword evidence="3" id="KW-1185">Reference proteome</keyword>
<protein>
    <recommendedName>
        <fullName evidence="4">DUF5330 domain-containing protein</fullName>
    </recommendedName>
</protein>
<name>A0A1E3VYP8_9HYPH</name>
<dbReference type="EMBL" id="LPWG01000013">
    <property type="protein sequence ID" value="ODR98401.1"/>
    <property type="molecule type" value="Genomic_DNA"/>
</dbReference>
<proteinExistence type="predicted"/>
<dbReference type="AlphaFoldDB" id="A0A1E3VYP8"/>
<evidence type="ECO:0000256" key="1">
    <source>
        <dbReference type="SAM" id="MobiDB-lite"/>
    </source>
</evidence>
<feature type="region of interest" description="Disordered" evidence="1">
    <location>
        <begin position="133"/>
        <end position="182"/>
    </location>
</feature>
<feature type="compositionally biased region" description="Acidic residues" evidence="1">
    <location>
        <begin position="173"/>
        <end position="182"/>
    </location>
</feature>
<dbReference type="InterPro" id="IPR035220">
    <property type="entry name" value="DUF5330"/>
</dbReference>
<evidence type="ECO:0000313" key="3">
    <source>
        <dbReference type="Proteomes" id="UP000094501"/>
    </source>
</evidence>
<evidence type="ECO:0008006" key="4">
    <source>
        <dbReference type="Google" id="ProtNLM"/>
    </source>
</evidence>
<feature type="compositionally biased region" description="Polar residues" evidence="1">
    <location>
        <begin position="159"/>
        <end position="169"/>
    </location>
</feature>
<evidence type="ECO:0000313" key="2">
    <source>
        <dbReference type="EMBL" id="ODR98401.1"/>
    </source>
</evidence>